<evidence type="ECO:0000313" key="3">
    <source>
        <dbReference type="Proteomes" id="UP000006844"/>
    </source>
</evidence>
<evidence type="ECO:0000256" key="1">
    <source>
        <dbReference type="SAM" id="Phobius"/>
    </source>
</evidence>
<dbReference type="EMBL" id="CP002467">
    <property type="protein sequence ID" value="ADV84217.1"/>
    <property type="molecule type" value="Genomic_DNA"/>
</dbReference>
<protein>
    <recommendedName>
        <fullName evidence="4">Superinfection immunity protein</fullName>
    </recommendedName>
</protein>
<accession>E8UXY3</accession>
<dbReference type="AlphaFoldDB" id="E8UXY3"/>
<dbReference type="InterPro" id="IPR016410">
    <property type="entry name" value="Phage_imm"/>
</dbReference>
<dbReference type="STRING" id="401053.AciPR4_3463"/>
<name>E8UXY3_TERSS</name>
<dbReference type="HOGENOM" id="CLU_2620857_0_0_0"/>
<dbReference type="RefSeq" id="WP_013569947.1">
    <property type="nucleotide sequence ID" value="NC_014963.1"/>
</dbReference>
<dbReference type="KEGG" id="tsa:AciPR4_3463"/>
<evidence type="ECO:0000313" key="2">
    <source>
        <dbReference type="EMBL" id="ADV84217.1"/>
    </source>
</evidence>
<feature type="transmembrane region" description="Helical" evidence="1">
    <location>
        <begin position="28"/>
        <end position="48"/>
    </location>
</feature>
<dbReference type="Proteomes" id="UP000006844">
    <property type="component" value="Chromosome"/>
</dbReference>
<keyword evidence="1" id="KW-1133">Transmembrane helix</keyword>
<keyword evidence="3" id="KW-1185">Reference proteome</keyword>
<organism evidence="2 3">
    <name type="scientific">Terriglobus saanensis (strain ATCC BAA-1853 / DSM 23119 / SP1PR4)</name>
    <dbReference type="NCBI Taxonomy" id="401053"/>
    <lineage>
        <taxon>Bacteria</taxon>
        <taxon>Pseudomonadati</taxon>
        <taxon>Acidobacteriota</taxon>
        <taxon>Terriglobia</taxon>
        <taxon>Terriglobales</taxon>
        <taxon>Acidobacteriaceae</taxon>
        <taxon>Terriglobus</taxon>
    </lineage>
</organism>
<dbReference type="TCDB" id="1.E.9.1.3">
    <property type="family name" value="the t4 immunity (t4 imm) family"/>
</dbReference>
<keyword evidence="1" id="KW-0472">Membrane</keyword>
<keyword evidence="1" id="KW-0812">Transmembrane</keyword>
<sequence length="84" mass="9588">MITLTLMLALYFLPTIVASHRGHNLGGILVLNFFFGWTGIGWMALLLWSLLADPPRWCVVPYGGTYIPYGAYTPYSPYGVWRRY</sequence>
<dbReference type="Pfam" id="PF14373">
    <property type="entry name" value="Imm_superinfect"/>
    <property type="match status" value="1"/>
</dbReference>
<reference evidence="2 3" key="1">
    <citation type="journal article" date="2012" name="Stand. Genomic Sci.">
        <title>Complete genome sequence of Terriglobus saanensis type strain SP1PR4(T), an Acidobacteria from tundra soil.</title>
        <authorList>
            <person name="Rawat S.R."/>
            <person name="Mannisto M.K."/>
            <person name="Starovoytov V."/>
            <person name="Goodwin L."/>
            <person name="Nolan M."/>
            <person name="Hauser L."/>
            <person name="Land M."/>
            <person name="Davenport K.W."/>
            <person name="Woyke T."/>
            <person name="Haggblom M.M."/>
        </authorList>
    </citation>
    <scope>NUCLEOTIDE SEQUENCE</scope>
    <source>
        <strain evidence="3">ATCC BAA-1853 / DSM 23119 / SP1PR4</strain>
    </source>
</reference>
<proteinExistence type="predicted"/>
<evidence type="ECO:0008006" key="4">
    <source>
        <dbReference type="Google" id="ProtNLM"/>
    </source>
</evidence>
<gene>
    <name evidence="2" type="ordered locus">AciPR4_3463</name>
</gene>
<dbReference type="OrthoDB" id="9814116at2"/>